<feature type="compositionally biased region" description="Polar residues" evidence="1">
    <location>
        <begin position="77"/>
        <end position="91"/>
    </location>
</feature>
<evidence type="ECO:0000256" key="1">
    <source>
        <dbReference type="SAM" id="MobiDB-lite"/>
    </source>
</evidence>
<feature type="region of interest" description="Disordered" evidence="1">
    <location>
        <begin position="195"/>
        <end position="226"/>
    </location>
</feature>
<evidence type="ECO:0000313" key="3">
    <source>
        <dbReference type="Proteomes" id="UP000799423"/>
    </source>
</evidence>
<feature type="region of interest" description="Disordered" evidence="1">
    <location>
        <begin position="68"/>
        <end position="94"/>
    </location>
</feature>
<proteinExistence type="predicted"/>
<dbReference type="EMBL" id="MU006356">
    <property type="protein sequence ID" value="KAF2845018.1"/>
    <property type="molecule type" value="Genomic_DNA"/>
</dbReference>
<gene>
    <name evidence="2" type="ORF">T440DRAFT_284801</name>
</gene>
<evidence type="ECO:0000313" key="2">
    <source>
        <dbReference type="EMBL" id="KAF2845018.1"/>
    </source>
</evidence>
<sequence length="260" mass="28206">MSTTYMSRPDDIAKAINFKPLSSRSNSAASSASPDGVQVDISRVTVEIPMNSRGPHIPTMQTTSCKTRMIQERQKSDSTTQPTSHSDSGSAVDQLGQHAHHDVVACSATRSLQTIQPWNELVDQNSANFHTRDDIIHKSAAQPVLSRGRMMQPPQLVTKHPLPRPVAGSLAQNSQLSQGGVERPSIGGCSRQELGEQFQRQPQPSSSTCMDSEQYDTIGNDDAGHLDHDLPSSVYARDIRAGGSESLGMLGGFADYFNYN</sequence>
<feature type="compositionally biased region" description="Polar residues" evidence="1">
    <location>
        <begin position="198"/>
        <end position="217"/>
    </location>
</feature>
<accession>A0A6A7AS77</accession>
<name>A0A6A7AS77_9PLEO</name>
<keyword evidence="3" id="KW-1185">Reference proteome</keyword>
<dbReference type="Proteomes" id="UP000799423">
    <property type="component" value="Unassembled WGS sequence"/>
</dbReference>
<organism evidence="2 3">
    <name type="scientific">Plenodomus tracheiphilus IPT5</name>
    <dbReference type="NCBI Taxonomy" id="1408161"/>
    <lineage>
        <taxon>Eukaryota</taxon>
        <taxon>Fungi</taxon>
        <taxon>Dikarya</taxon>
        <taxon>Ascomycota</taxon>
        <taxon>Pezizomycotina</taxon>
        <taxon>Dothideomycetes</taxon>
        <taxon>Pleosporomycetidae</taxon>
        <taxon>Pleosporales</taxon>
        <taxon>Pleosporineae</taxon>
        <taxon>Leptosphaeriaceae</taxon>
        <taxon>Plenodomus</taxon>
    </lineage>
</organism>
<dbReference type="AlphaFoldDB" id="A0A6A7AS77"/>
<reference evidence="2" key="1">
    <citation type="submission" date="2020-01" db="EMBL/GenBank/DDBJ databases">
        <authorList>
            <consortium name="DOE Joint Genome Institute"/>
            <person name="Haridas S."/>
            <person name="Albert R."/>
            <person name="Binder M."/>
            <person name="Bloem J."/>
            <person name="Labutti K."/>
            <person name="Salamov A."/>
            <person name="Andreopoulos B."/>
            <person name="Baker S.E."/>
            <person name="Barry K."/>
            <person name="Bills G."/>
            <person name="Bluhm B.H."/>
            <person name="Cannon C."/>
            <person name="Castanera R."/>
            <person name="Culley D.E."/>
            <person name="Daum C."/>
            <person name="Ezra D."/>
            <person name="Gonzalez J.B."/>
            <person name="Henrissat B."/>
            <person name="Kuo A."/>
            <person name="Liang C."/>
            <person name="Lipzen A."/>
            <person name="Lutzoni F."/>
            <person name="Magnuson J."/>
            <person name="Mondo S."/>
            <person name="Nolan M."/>
            <person name="Ohm R."/>
            <person name="Pangilinan J."/>
            <person name="Park H.-J."/>
            <person name="Ramirez L."/>
            <person name="Alfaro M."/>
            <person name="Sun H."/>
            <person name="Tritt A."/>
            <person name="Yoshinaga Y."/>
            <person name="Zwiers L.-H."/>
            <person name="Turgeon B.G."/>
            <person name="Goodwin S.B."/>
            <person name="Spatafora J.W."/>
            <person name="Crous P.W."/>
            <person name="Grigoriev I.V."/>
        </authorList>
    </citation>
    <scope>NUCLEOTIDE SEQUENCE</scope>
    <source>
        <strain evidence="2">IPT5</strain>
    </source>
</reference>
<protein>
    <submittedName>
        <fullName evidence="2">Uncharacterized protein</fullName>
    </submittedName>
</protein>